<evidence type="ECO:0000259" key="1">
    <source>
        <dbReference type="Pfam" id="PF10090"/>
    </source>
</evidence>
<dbReference type="Proteomes" id="UP000678276">
    <property type="component" value="Unassembled WGS sequence"/>
</dbReference>
<dbReference type="Gene3D" id="3.30.565.10">
    <property type="entry name" value="Histidine kinase-like ATPase, C-terminal domain"/>
    <property type="match status" value="1"/>
</dbReference>
<dbReference type="Pfam" id="PF10090">
    <property type="entry name" value="HPTransfase"/>
    <property type="match status" value="1"/>
</dbReference>
<evidence type="ECO:0000313" key="2">
    <source>
        <dbReference type="EMBL" id="MBP0617232.1"/>
    </source>
</evidence>
<sequence length="216" mass="23005">MTSLPSISSAELAALLSSRLCHDIISPVFGIQSGLELLDDMPGDKESMDLVRSSLKAAVAKLQFARIAFGAAGSQTASIDLNDAKTVATGYMDHEKANLVWEGEPGYVPKNYAKVVLNVLVMASASISRGGEVNVKIAGIEPFEATISATGQRIRLQQRLVAMLDGTNGEEPMDAQAIQPYYALFLAEEAGLAITYEKTDERVVFTIAPKAATPEA</sequence>
<feature type="domain" description="Histidine phosphotransferase ChpT C-terminal" evidence="1">
    <location>
        <begin position="82"/>
        <end position="201"/>
    </location>
</feature>
<name>A0ABS4BKH5_9HYPH</name>
<evidence type="ECO:0000313" key="3">
    <source>
        <dbReference type="Proteomes" id="UP000678276"/>
    </source>
</evidence>
<proteinExistence type="predicted"/>
<protein>
    <submittedName>
        <fullName evidence="2">Histidine phosphotransferase</fullName>
    </submittedName>
</protein>
<organism evidence="2 3">
    <name type="scientific">Jiella mangrovi</name>
    <dbReference type="NCBI Taxonomy" id="2821407"/>
    <lineage>
        <taxon>Bacteria</taxon>
        <taxon>Pseudomonadati</taxon>
        <taxon>Pseudomonadota</taxon>
        <taxon>Alphaproteobacteria</taxon>
        <taxon>Hyphomicrobiales</taxon>
        <taxon>Aurantimonadaceae</taxon>
        <taxon>Jiella</taxon>
    </lineage>
</organism>
<accession>A0ABS4BKH5</accession>
<reference evidence="2 3" key="1">
    <citation type="submission" date="2021-04" db="EMBL/GenBank/DDBJ databases">
        <title>Whole genome sequence of Jiella sp. KSK16Y-1.</title>
        <authorList>
            <person name="Tuo L."/>
        </authorList>
    </citation>
    <scope>NUCLEOTIDE SEQUENCE [LARGE SCALE GENOMIC DNA]</scope>
    <source>
        <strain evidence="2 3">KSK16Y-1</strain>
    </source>
</reference>
<comment type="caution">
    <text evidence="2">The sequence shown here is derived from an EMBL/GenBank/DDBJ whole genome shotgun (WGS) entry which is preliminary data.</text>
</comment>
<dbReference type="InterPro" id="IPR018762">
    <property type="entry name" value="ChpT_C"/>
</dbReference>
<dbReference type="InterPro" id="IPR036890">
    <property type="entry name" value="HATPase_C_sf"/>
</dbReference>
<dbReference type="RefSeq" id="WP_209595744.1">
    <property type="nucleotide sequence ID" value="NZ_JAGJCF010000014.1"/>
</dbReference>
<dbReference type="NCBIfam" id="NF046018">
    <property type="entry name" value="HisPtaseChptBrucRhz"/>
    <property type="match status" value="1"/>
</dbReference>
<dbReference type="Gene3D" id="1.10.287.130">
    <property type="match status" value="1"/>
</dbReference>
<keyword evidence="3" id="KW-1185">Reference proteome</keyword>
<dbReference type="EMBL" id="JAGJCF010000014">
    <property type="protein sequence ID" value="MBP0617232.1"/>
    <property type="molecule type" value="Genomic_DNA"/>
</dbReference>
<gene>
    <name evidence="2" type="ORF">J6595_16720</name>
</gene>